<dbReference type="EMBL" id="JMCB01000011">
    <property type="protein sequence ID" value="KFE66200.1"/>
    <property type="molecule type" value="Genomic_DNA"/>
</dbReference>
<dbReference type="OrthoDB" id="5511322at2"/>
<dbReference type="Proteomes" id="UP000028725">
    <property type="component" value="Unassembled WGS sequence"/>
</dbReference>
<proteinExistence type="predicted"/>
<sequence length="174" mass="19176">MHRLRRWGAVAGAVGALWSLGLACRSGDDAPPSGHEREARSEVLRELMASREKMPDPQALQAQRRELQAELGQGQSVGQGGSGSEQPATNVHGLVAWVGDDELLVRDTGGVERDLRVDNTTRFHRGDREVSRRMVEKGAEVRVAYEVQQGEWVARDVDVLRLSTPPPTPPLEQR</sequence>
<comment type="caution">
    <text evidence="2">The sequence shown here is derived from an EMBL/GenBank/DDBJ whole genome shotgun (WGS) entry which is preliminary data.</text>
</comment>
<keyword evidence="3" id="KW-1185">Reference proteome</keyword>
<feature type="region of interest" description="Disordered" evidence="1">
    <location>
        <begin position="52"/>
        <end position="91"/>
    </location>
</feature>
<evidence type="ECO:0000313" key="2">
    <source>
        <dbReference type="EMBL" id="KFE66200.1"/>
    </source>
</evidence>
<evidence type="ECO:0000256" key="1">
    <source>
        <dbReference type="SAM" id="MobiDB-lite"/>
    </source>
</evidence>
<accession>A0A085WET7</accession>
<organism evidence="2 3">
    <name type="scientific">Hyalangium minutum</name>
    <dbReference type="NCBI Taxonomy" id="394096"/>
    <lineage>
        <taxon>Bacteria</taxon>
        <taxon>Pseudomonadati</taxon>
        <taxon>Myxococcota</taxon>
        <taxon>Myxococcia</taxon>
        <taxon>Myxococcales</taxon>
        <taxon>Cystobacterineae</taxon>
        <taxon>Archangiaceae</taxon>
        <taxon>Hyalangium</taxon>
    </lineage>
</organism>
<name>A0A085WET7_9BACT</name>
<keyword evidence="2" id="KW-0449">Lipoprotein</keyword>
<evidence type="ECO:0000313" key="3">
    <source>
        <dbReference type="Proteomes" id="UP000028725"/>
    </source>
</evidence>
<dbReference type="AlphaFoldDB" id="A0A085WET7"/>
<reference evidence="2 3" key="1">
    <citation type="submission" date="2014-04" db="EMBL/GenBank/DDBJ databases">
        <title>Genome assembly of Hyalangium minutum DSM 14724.</title>
        <authorList>
            <person name="Sharma G."/>
            <person name="Subramanian S."/>
        </authorList>
    </citation>
    <scope>NUCLEOTIDE SEQUENCE [LARGE SCALE GENOMIC DNA]</scope>
    <source>
        <strain evidence="2 3">DSM 14724</strain>
    </source>
</reference>
<dbReference type="PROSITE" id="PS51257">
    <property type="entry name" value="PROKAR_LIPOPROTEIN"/>
    <property type="match status" value="1"/>
</dbReference>
<dbReference type="RefSeq" id="WP_044192886.1">
    <property type="nucleotide sequence ID" value="NZ_JMCB01000011.1"/>
</dbReference>
<gene>
    <name evidence="2" type="ORF">DB31_1265</name>
</gene>
<protein>
    <submittedName>
        <fullName evidence="2">Putative lipoprotein</fullName>
    </submittedName>
</protein>